<reference evidence="1 2" key="1">
    <citation type="submission" date="2020-08" db="EMBL/GenBank/DDBJ databases">
        <title>Genomic Encyclopedia of Archaeal and Bacterial Type Strains, Phase II (KMG-II): from individual species to whole genera.</title>
        <authorList>
            <person name="Goeker M."/>
        </authorList>
    </citation>
    <scope>NUCLEOTIDE SEQUENCE [LARGE SCALE GENOMIC DNA]</scope>
    <source>
        <strain evidence="1 2">5AG</strain>
    </source>
</reference>
<evidence type="ECO:0000313" key="2">
    <source>
        <dbReference type="Proteomes" id="UP000553442"/>
    </source>
</evidence>
<dbReference type="AlphaFoldDB" id="A0A7W5K350"/>
<dbReference type="PROSITE" id="PS51257">
    <property type="entry name" value="PROKAR_LIPOPROTEIN"/>
    <property type="match status" value="1"/>
</dbReference>
<proteinExistence type="predicted"/>
<protein>
    <recommendedName>
        <fullName evidence="3">Carboxypeptidase regulatory-like domain-containing protein</fullName>
    </recommendedName>
</protein>
<dbReference type="SUPFAM" id="SSF117074">
    <property type="entry name" value="Hypothetical protein PA1324"/>
    <property type="match status" value="1"/>
</dbReference>
<gene>
    <name evidence="1" type="ORF">BDK63_001959</name>
</gene>
<keyword evidence="2" id="KW-1185">Reference proteome</keyword>
<organism evidence="1 2">
    <name type="scientific">Halomonas campaniensis</name>
    <dbReference type="NCBI Taxonomy" id="213554"/>
    <lineage>
        <taxon>Bacteria</taxon>
        <taxon>Pseudomonadati</taxon>
        <taxon>Pseudomonadota</taxon>
        <taxon>Gammaproteobacteria</taxon>
        <taxon>Oceanospirillales</taxon>
        <taxon>Halomonadaceae</taxon>
        <taxon>Halomonas</taxon>
    </lineage>
</organism>
<name>A0A7W5K350_9GAMM</name>
<dbReference type="Proteomes" id="UP000553442">
    <property type="component" value="Unassembled WGS sequence"/>
</dbReference>
<evidence type="ECO:0008006" key="3">
    <source>
        <dbReference type="Google" id="ProtNLM"/>
    </source>
</evidence>
<comment type="caution">
    <text evidence="1">The sequence shown here is derived from an EMBL/GenBank/DDBJ whole genome shotgun (WGS) entry which is preliminary data.</text>
</comment>
<dbReference type="EMBL" id="JACHZF010000012">
    <property type="protein sequence ID" value="MBB3331080.1"/>
    <property type="molecule type" value="Genomic_DNA"/>
</dbReference>
<accession>A0A7W5K350</accession>
<evidence type="ECO:0000313" key="1">
    <source>
        <dbReference type="EMBL" id="MBB3331080.1"/>
    </source>
</evidence>
<dbReference type="RefSeq" id="WP_183331357.1">
    <property type="nucleotide sequence ID" value="NZ_JACHZF010000012.1"/>
</dbReference>
<sequence length="184" mass="19449">MKRWMMMVLPGLLLAGCEIMPPAPAPGERIEVIDREVTPGVEREAERVEEAPAPGRVARQVAFPEAEYAALETSGSAVISGQLTIGGRPVPNAGVSAAPVTTYSAEAAEQALAGRAVEPADPRARRYTHTTRTDGNGRFRLSGLPAGHFYVSGSGPDPRTGNVRVVIRQVILGNGQQLGVDLSR</sequence>